<gene>
    <name evidence="1" type="ORF">HNR46_000093</name>
</gene>
<accession>A0A840UVR1</accession>
<dbReference type="EMBL" id="JACHFD010000001">
    <property type="protein sequence ID" value="MBB5349872.1"/>
    <property type="molecule type" value="Genomic_DNA"/>
</dbReference>
<evidence type="ECO:0000313" key="2">
    <source>
        <dbReference type="Proteomes" id="UP000557717"/>
    </source>
</evidence>
<sequence>MLTRADYGLAITGRVDAIEPLRHRQGVGKGSGQPYSFWQQSASIAIGGEMFEVNFRADTDPGGDLVPFELDEVVRIRVGAPRVYNGKTSFDAA</sequence>
<organism evidence="1 2">
    <name type="scientific">Haloferula luteola</name>
    <dbReference type="NCBI Taxonomy" id="595692"/>
    <lineage>
        <taxon>Bacteria</taxon>
        <taxon>Pseudomonadati</taxon>
        <taxon>Verrucomicrobiota</taxon>
        <taxon>Verrucomicrobiia</taxon>
        <taxon>Verrucomicrobiales</taxon>
        <taxon>Verrucomicrobiaceae</taxon>
        <taxon>Haloferula</taxon>
    </lineage>
</organism>
<name>A0A840UVR1_9BACT</name>
<dbReference type="RefSeq" id="WP_184014750.1">
    <property type="nucleotide sequence ID" value="NZ_JACHFD010000001.1"/>
</dbReference>
<evidence type="ECO:0000313" key="1">
    <source>
        <dbReference type="EMBL" id="MBB5349872.1"/>
    </source>
</evidence>
<reference evidence="1 2" key="1">
    <citation type="submission" date="2020-08" db="EMBL/GenBank/DDBJ databases">
        <title>Genomic Encyclopedia of Type Strains, Phase IV (KMG-IV): sequencing the most valuable type-strain genomes for metagenomic binning, comparative biology and taxonomic classification.</title>
        <authorList>
            <person name="Goeker M."/>
        </authorList>
    </citation>
    <scope>NUCLEOTIDE SEQUENCE [LARGE SCALE GENOMIC DNA]</scope>
    <source>
        <strain evidence="1 2">YC6886</strain>
    </source>
</reference>
<dbReference type="Proteomes" id="UP000557717">
    <property type="component" value="Unassembled WGS sequence"/>
</dbReference>
<dbReference type="AlphaFoldDB" id="A0A840UVR1"/>
<comment type="caution">
    <text evidence="1">The sequence shown here is derived from an EMBL/GenBank/DDBJ whole genome shotgun (WGS) entry which is preliminary data.</text>
</comment>
<keyword evidence="2" id="KW-1185">Reference proteome</keyword>
<protein>
    <submittedName>
        <fullName evidence="1">Uncharacterized protein</fullName>
    </submittedName>
</protein>
<proteinExistence type="predicted"/>